<evidence type="ECO:0000313" key="13">
    <source>
        <dbReference type="Proteomes" id="UP001212841"/>
    </source>
</evidence>
<comment type="caution">
    <text evidence="12">The sequence shown here is derived from an EMBL/GenBank/DDBJ whole genome shotgun (WGS) entry which is preliminary data.</text>
</comment>
<evidence type="ECO:0000259" key="10">
    <source>
        <dbReference type="PROSITE" id="PS50054"/>
    </source>
</evidence>
<dbReference type="EMBL" id="JADGJD010000034">
    <property type="protein sequence ID" value="KAJ3056410.1"/>
    <property type="molecule type" value="Genomic_DNA"/>
</dbReference>
<keyword evidence="4" id="KW-0378">Hydrolase</keyword>
<evidence type="ECO:0000256" key="8">
    <source>
        <dbReference type="ARBA" id="ARBA00023289"/>
    </source>
</evidence>
<dbReference type="PROSITE" id="PS50056">
    <property type="entry name" value="TYR_PHOSPHATASE_2"/>
    <property type="match status" value="1"/>
</dbReference>
<evidence type="ECO:0000259" key="11">
    <source>
        <dbReference type="PROSITE" id="PS50056"/>
    </source>
</evidence>
<dbReference type="InterPro" id="IPR000387">
    <property type="entry name" value="Tyr_Pase_dom"/>
</dbReference>
<dbReference type="EC" id="3.1.3.48" evidence="2"/>
<evidence type="ECO:0000256" key="2">
    <source>
        <dbReference type="ARBA" id="ARBA00013064"/>
    </source>
</evidence>
<evidence type="ECO:0000313" key="12">
    <source>
        <dbReference type="EMBL" id="KAJ3056410.1"/>
    </source>
</evidence>
<proteinExistence type="inferred from homology"/>
<dbReference type="Proteomes" id="UP001212841">
    <property type="component" value="Unassembled WGS sequence"/>
</dbReference>
<dbReference type="InterPro" id="IPR003595">
    <property type="entry name" value="Tyr_Pase_cat"/>
</dbReference>
<protein>
    <recommendedName>
        <fullName evidence="2">protein-tyrosine-phosphatase</fullName>
        <ecNumber evidence="2">3.1.3.48</ecNumber>
    </recommendedName>
</protein>
<evidence type="ECO:0000256" key="9">
    <source>
        <dbReference type="ARBA" id="ARBA00051722"/>
    </source>
</evidence>
<sequence>MPARIPFSRIMSDVEFRNMRFVILDCPTEENLELYIEELKSRRVTDVVRLCEPTYDSVRLTSHGIGCHDWPFKDGGVPPQSILNHFLSLCDERFGGIGGKDTEHGPAIAVHCVAGLGRAPVLVAIALIEAGMTPLDAIDYIRRRRRGAFNSVQLTYLVDNYKRSWKQKASTRMSGINFLAAVGTRRSASPEAGIGAGGVGGGAGGVNMASFKEGFGKVFKLGGKKQAQGGVAVV</sequence>
<comment type="similarity">
    <text evidence="1">Belongs to the protein-tyrosine phosphatase family.</text>
</comment>
<gene>
    <name evidence="12" type="primary">PTP4A1_2</name>
    <name evidence="12" type="ORF">HK097_007023</name>
</gene>
<dbReference type="GO" id="GO:0004725">
    <property type="term" value="F:protein tyrosine phosphatase activity"/>
    <property type="evidence" value="ECO:0007669"/>
    <property type="project" value="UniProtKB-EC"/>
</dbReference>
<keyword evidence="5" id="KW-0904">Protein phosphatase</keyword>
<reference evidence="12" key="1">
    <citation type="submission" date="2020-05" db="EMBL/GenBank/DDBJ databases">
        <title>Phylogenomic resolution of chytrid fungi.</title>
        <authorList>
            <person name="Stajich J.E."/>
            <person name="Amses K."/>
            <person name="Simmons R."/>
            <person name="Seto K."/>
            <person name="Myers J."/>
            <person name="Bonds A."/>
            <person name="Quandt C.A."/>
            <person name="Barry K."/>
            <person name="Liu P."/>
            <person name="Grigoriev I."/>
            <person name="Longcore J.E."/>
            <person name="James T.Y."/>
        </authorList>
    </citation>
    <scope>NUCLEOTIDE SEQUENCE</scope>
    <source>
        <strain evidence="12">JEL0318</strain>
    </source>
</reference>
<keyword evidence="13" id="KW-1185">Reference proteome</keyword>
<dbReference type="InterPro" id="IPR029021">
    <property type="entry name" value="Prot-tyrosine_phosphatase-like"/>
</dbReference>
<feature type="domain" description="Tyrosine-protein phosphatase" evidence="10">
    <location>
        <begin position="12"/>
        <end position="170"/>
    </location>
</feature>
<dbReference type="Gene3D" id="3.90.190.10">
    <property type="entry name" value="Protein tyrosine phosphatase superfamily"/>
    <property type="match status" value="1"/>
</dbReference>
<keyword evidence="8" id="KW-0636">Prenylation</keyword>
<comment type="catalytic activity">
    <reaction evidence="9">
        <text>O-phospho-L-tyrosyl-[protein] + H2O = L-tyrosyl-[protein] + phosphate</text>
        <dbReference type="Rhea" id="RHEA:10684"/>
        <dbReference type="Rhea" id="RHEA-COMP:10136"/>
        <dbReference type="Rhea" id="RHEA-COMP:20101"/>
        <dbReference type="ChEBI" id="CHEBI:15377"/>
        <dbReference type="ChEBI" id="CHEBI:43474"/>
        <dbReference type="ChEBI" id="CHEBI:46858"/>
        <dbReference type="ChEBI" id="CHEBI:61978"/>
        <dbReference type="EC" id="3.1.3.48"/>
    </reaction>
</comment>
<keyword evidence="7" id="KW-0449">Lipoprotein</keyword>
<dbReference type="InterPro" id="IPR050561">
    <property type="entry name" value="PTP"/>
</dbReference>
<keyword evidence="3" id="KW-0488">Methylation</keyword>
<evidence type="ECO:0000256" key="5">
    <source>
        <dbReference type="ARBA" id="ARBA00022912"/>
    </source>
</evidence>
<dbReference type="AlphaFoldDB" id="A0AAD5SIV8"/>
<accession>A0AAD5SIV8</accession>
<dbReference type="GO" id="GO:0005737">
    <property type="term" value="C:cytoplasm"/>
    <property type="evidence" value="ECO:0007669"/>
    <property type="project" value="UniProtKB-ARBA"/>
</dbReference>
<evidence type="ECO:0000256" key="4">
    <source>
        <dbReference type="ARBA" id="ARBA00022801"/>
    </source>
</evidence>
<dbReference type="PANTHER" id="PTHR23339">
    <property type="entry name" value="TYROSINE SPECIFIC PROTEIN PHOSPHATASE AND DUAL SPECIFICITY PROTEIN PHOSPHATASE"/>
    <property type="match status" value="1"/>
</dbReference>
<dbReference type="CDD" id="cd14500">
    <property type="entry name" value="PTP-IVa"/>
    <property type="match status" value="1"/>
</dbReference>
<dbReference type="SUPFAM" id="SSF52799">
    <property type="entry name" value="(Phosphotyrosine protein) phosphatases II"/>
    <property type="match status" value="1"/>
</dbReference>
<evidence type="ECO:0000256" key="7">
    <source>
        <dbReference type="ARBA" id="ARBA00023288"/>
    </source>
</evidence>
<name>A0AAD5SIV8_9FUNG</name>
<dbReference type="InterPro" id="IPR000242">
    <property type="entry name" value="PTP_cat"/>
</dbReference>
<evidence type="ECO:0000256" key="3">
    <source>
        <dbReference type="ARBA" id="ARBA00022481"/>
    </source>
</evidence>
<organism evidence="12 13">
    <name type="scientific">Rhizophlyctis rosea</name>
    <dbReference type="NCBI Taxonomy" id="64517"/>
    <lineage>
        <taxon>Eukaryota</taxon>
        <taxon>Fungi</taxon>
        <taxon>Fungi incertae sedis</taxon>
        <taxon>Chytridiomycota</taxon>
        <taxon>Chytridiomycota incertae sedis</taxon>
        <taxon>Chytridiomycetes</taxon>
        <taxon>Rhizophlyctidales</taxon>
        <taxon>Rhizophlyctidaceae</taxon>
        <taxon>Rhizophlyctis</taxon>
    </lineage>
</organism>
<dbReference type="SMART" id="SM00404">
    <property type="entry name" value="PTPc_motif"/>
    <property type="match status" value="1"/>
</dbReference>
<feature type="domain" description="Tyrosine specific protein phosphatases" evidence="11">
    <location>
        <begin position="84"/>
        <end position="156"/>
    </location>
</feature>
<evidence type="ECO:0000256" key="6">
    <source>
        <dbReference type="ARBA" id="ARBA00023157"/>
    </source>
</evidence>
<evidence type="ECO:0000256" key="1">
    <source>
        <dbReference type="ARBA" id="ARBA00009580"/>
    </source>
</evidence>
<dbReference type="Pfam" id="PF00102">
    <property type="entry name" value="Y_phosphatase"/>
    <property type="match status" value="1"/>
</dbReference>
<dbReference type="FunFam" id="3.90.190.10:FF:000086">
    <property type="entry name" value="Protein tyrosine phosphatase-like protein"/>
    <property type="match status" value="1"/>
</dbReference>
<keyword evidence="6" id="KW-1015">Disulfide bond</keyword>
<dbReference type="PROSITE" id="PS50054">
    <property type="entry name" value="TYR_PHOSPHATASE_DUAL"/>
    <property type="match status" value="1"/>
</dbReference>
<dbReference type="InterPro" id="IPR020422">
    <property type="entry name" value="TYR_PHOSPHATASE_DUAL_dom"/>
</dbReference>